<evidence type="ECO:0000313" key="3">
    <source>
        <dbReference type="Proteomes" id="UP001596222"/>
    </source>
</evidence>
<evidence type="ECO:0000313" key="2">
    <source>
        <dbReference type="EMBL" id="MFC5150020.1"/>
    </source>
</evidence>
<accession>A0ABW0ACB4</accession>
<feature type="region of interest" description="Disordered" evidence="1">
    <location>
        <begin position="35"/>
        <end position="54"/>
    </location>
</feature>
<organism evidence="2 3">
    <name type="scientific">Streptomyces aureoversilis</name>
    <dbReference type="NCBI Taxonomy" id="67277"/>
    <lineage>
        <taxon>Bacteria</taxon>
        <taxon>Bacillati</taxon>
        <taxon>Actinomycetota</taxon>
        <taxon>Actinomycetes</taxon>
        <taxon>Kitasatosporales</taxon>
        <taxon>Streptomycetaceae</taxon>
        <taxon>Streptomyces</taxon>
    </lineage>
</organism>
<dbReference type="Proteomes" id="UP001596222">
    <property type="component" value="Unassembled WGS sequence"/>
</dbReference>
<dbReference type="EMBL" id="JBHSKJ010000040">
    <property type="protein sequence ID" value="MFC5150020.1"/>
    <property type="molecule type" value="Genomic_DNA"/>
</dbReference>
<proteinExistence type="predicted"/>
<keyword evidence="3" id="KW-1185">Reference proteome</keyword>
<comment type="caution">
    <text evidence="2">The sequence shown here is derived from an EMBL/GenBank/DDBJ whole genome shotgun (WGS) entry which is preliminary data.</text>
</comment>
<name>A0ABW0ACB4_9ACTN</name>
<reference evidence="3" key="1">
    <citation type="journal article" date="2019" name="Int. J. Syst. Evol. Microbiol.">
        <title>The Global Catalogue of Microorganisms (GCM) 10K type strain sequencing project: providing services to taxonomists for standard genome sequencing and annotation.</title>
        <authorList>
            <consortium name="The Broad Institute Genomics Platform"/>
            <consortium name="The Broad Institute Genome Sequencing Center for Infectious Disease"/>
            <person name="Wu L."/>
            <person name="Ma J."/>
        </authorList>
    </citation>
    <scope>NUCLEOTIDE SEQUENCE [LARGE SCALE GENOMIC DNA]</scope>
    <source>
        <strain evidence="3">CGMCC 4.1641</strain>
    </source>
</reference>
<feature type="compositionally biased region" description="Basic residues" evidence="1">
    <location>
        <begin position="38"/>
        <end position="48"/>
    </location>
</feature>
<gene>
    <name evidence="2" type="ORF">ACFPP6_35880</name>
</gene>
<evidence type="ECO:0008006" key="4">
    <source>
        <dbReference type="Google" id="ProtNLM"/>
    </source>
</evidence>
<evidence type="ECO:0000256" key="1">
    <source>
        <dbReference type="SAM" id="MobiDB-lite"/>
    </source>
</evidence>
<protein>
    <recommendedName>
        <fullName evidence="4">Transposase</fullName>
    </recommendedName>
</protein>
<sequence length="54" mass="6196">MNEWQNRPLDSVYPLLFIDCVQVKLGWPDRKQADLHRARSLSHGHPRGSRTVGG</sequence>